<evidence type="ECO:0000259" key="7">
    <source>
        <dbReference type="Pfam" id="PF09924"/>
    </source>
</evidence>
<reference evidence="8 9" key="1">
    <citation type="submission" date="2016-12" db="EMBL/GenBank/DDBJ databases">
        <title>The genomes of Aspergillus section Nigri reveals drivers in fungal speciation.</title>
        <authorList>
            <consortium name="DOE Joint Genome Institute"/>
            <person name="Vesth T.C."/>
            <person name="Nybo J."/>
            <person name="Theobald S."/>
            <person name="Brandl J."/>
            <person name="Frisvad J.C."/>
            <person name="Nielsen K.F."/>
            <person name="Lyhne E.K."/>
            <person name="Kogle M.E."/>
            <person name="Kuo A."/>
            <person name="Riley R."/>
            <person name="Clum A."/>
            <person name="Nolan M."/>
            <person name="Lipzen A."/>
            <person name="Salamov A."/>
            <person name="Henrissat B."/>
            <person name="Wiebenga A."/>
            <person name="De Vries R.P."/>
            <person name="Grigoriev I.V."/>
            <person name="Mortensen U.H."/>
            <person name="Andersen M.R."/>
            <person name="Baker S.E."/>
        </authorList>
    </citation>
    <scope>NUCLEOTIDE SEQUENCE [LARGE SCALE GENOMIC DNA]</scope>
    <source>
        <strain evidence="8 9">JOP 1030-1</strain>
    </source>
</reference>
<dbReference type="GO" id="GO:0055091">
    <property type="term" value="P:phospholipid homeostasis"/>
    <property type="evidence" value="ECO:0007669"/>
    <property type="project" value="TreeGrafter"/>
</dbReference>
<dbReference type="PANTHER" id="PTHR34697:SF2">
    <property type="entry name" value="PHOSPHATIDYLGLYCEROL LYSYLTRANSFERASE"/>
    <property type="match status" value="1"/>
</dbReference>
<dbReference type="GO" id="GO:0005886">
    <property type="term" value="C:plasma membrane"/>
    <property type="evidence" value="ECO:0007669"/>
    <property type="project" value="UniProtKB-SubCell"/>
</dbReference>
<proteinExistence type="predicted"/>
<dbReference type="OrthoDB" id="5421852at2759"/>
<name>A0A318ZJD0_9EURO</name>
<dbReference type="EMBL" id="KZ821226">
    <property type="protein sequence ID" value="PYH46937.1"/>
    <property type="molecule type" value="Genomic_DNA"/>
</dbReference>
<feature type="region of interest" description="Disordered" evidence="6">
    <location>
        <begin position="233"/>
        <end position="256"/>
    </location>
</feature>
<feature type="compositionally biased region" description="Basic and acidic residues" evidence="6">
    <location>
        <begin position="16"/>
        <end position="32"/>
    </location>
</feature>
<dbReference type="InterPro" id="IPR024320">
    <property type="entry name" value="LPG_synthase_C"/>
</dbReference>
<feature type="compositionally biased region" description="Low complexity" evidence="6">
    <location>
        <begin position="236"/>
        <end position="256"/>
    </location>
</feature>
<dbReference type="PANTHER" id="PTHR34697">
    <property type="entry name" value="PHOSPHATIDYLGLYCEROL LYSYLTRANSFERASE"/>
    <property type="match status" value="1"/>
</dbReference>
<dbReference type="Pfam" id="PF09924">
    <property type="entry name" value="LPG_synthase_C"/>
    <property type="match status" value="2"/>
</dbReference>
<sequence length="481" mass="53973">MTLSSYDGRSIASSRTSHDSSPRVDKPDHNHEDSDETGTTHRIVTLHGRCSMDSIRPLIARYGQVSHMGILDPSYSLFVNTTRTAALCFKVCNRVAIVSGDPMCPPELFASVLSEFRAWRKTQRLGLSFLGTSERMVDYAHQTTTGHEHWTILEFGRERVLDPTTNPVVHEQQQMGKRILMQNRQLLNPTKGGIELDVYVPPLPSSTSPSLSASQSELESNLSAIYTSWCHHRNTSQDTPSPSPSSQSSTQKPQSQAYITTYTPLSHPHRTLLTYLYTLDPTTKKPNGLAVLRYLGAHNGYHLDPCIALPNSPKGISDLLVFAAMALLREMGCRYLTLGFEPFEELGRHGAGAGAVAGLTSPLIERLTRRAYRFAFARLPVQGKRAYFDKFRPDPEKEGGLFLMFVAEDDHHDPDQEYGKGNGKENGGDRHGWDRWNLNHLRRRRAGLLLGTPEIRQVIGVAHFANIRIRRVVWGDFKFVR</sequence>
<feature type="domain" description="Phosphatidylglycerol lysyltransferase C-terminal" evidence="7">
    <location>
        <begin position="283"/>
        <end position="396"/>
    </location>
</feature>
<keyword evidence="4" id="KW-1133">Transmembrane helix</keyword>
<evidence type="ECO:0000313" key="8">
    <source>
        <dbReference type="EMBL" id="PYH46937.1"/>
    </source>
</evidence>
<organism evidence="8 9">
    <name type="scientific">Aspergillus saccharolyticus JOP 1030-1</name>
    <dbReference type="NCBI Taxonomy" id="1450539"/>
    <lineage>
        <taxon>Eukaryota</taxon>
        <taxon>Fungi</taxon>
        <taxon>Dikarya</taxon>
        <taxon>Ascomycota</taxon>
        <taxon>Pezizomycotina</taxon>
        <taxon>Eurotiomycetes</taxon>
        <taxon>Eurotiomycetidae</taxon>
        <taxon>Eurotiales</taxon>
        <taxon>Aspergillaceae</taxon>
        <taxon>Aspergillus</taxon>
        <taxon>Aspergillus subgen. Circumdati</taxon>
    </lineage>
</organism>
<comment type="subcellular location">
    <subcellularLocation>
        <location evidence="1">Cell membrane</location>
        <topology evidence="1">Multi-pass membrane protein</topology>
    </subcellularLocation>
</comment>
<keyword evidence="3" id="KW-0812">Transmembrane</keyword>
<evidence type="ECO:0000256" key="5">
    <source>
        <dbReference type="ARBA" id="ARBA00023136"/>
    </source>
</evidence>
<evidence type="ECO:0000256" key="1">
    <source>
        <dbReference type="ARBA" id="ARBA00004651"/>
    </source>
</evidence>
<dbReference type="GeneID" id="37074513"/>
<feature type="region of interest" description="Disordered" evidence="6">
    <location>
        <begin position="1"/>
        <end position="40"/>
    </location>
</feature>
<evidence type="ECO:0000256" key="3">
    <source>
        <dbReference type="ARBA" id="ARBA00022692"/>
    </source>
</evidence>
<keyword evidence="5" id="KW-0472">Membrane</keyword>
<dbReference type="RefSeq" id="XP_025432919.1">
    <property type="nucleotide sequence ID" value="XM_025573285.1"/>
</dbReference>
<evidence type="ECO:0000313" key="9">
    <source>
        <dbReference type="Proteomes" id="UP000248349"/>
    </source>
</evidence>
<accession>A0A318ZJD0</accession>
<dbReference type="AlphaFoldDB" id="A0A318ZJD0"/>
<feature type="domain" description="Phosphatidylglycerol lysyltransferase C-terminal" evidence="7">
    <location>
        <begin position="59"/>
        <end position="164"/>
    </location>
</feature>
<keyword evidence="9" id="KW-1185">Reference proteome</keyword>
<gene>
    <name evidence="8" type="ORF">BP01DRAFT_337506</name>
</gene>
<dbReference type="STRING" id="1450539.A0A318ZJD0"/>
<feature type="compositionally biased region" description="Polar residues" evidence="6">
    <location>
        <begin position="1"/>
        <end position="15"/>
    </location>
</feature>
<dbReference type="InterPro" id="IPR051211">
    <property type="entry name" value="PG_lysyltransferase"/>
</dbReference>
<evidence type="ECO:0000256" key="2">
    <source>
        <dbReference type="ARBA" id="ARBA00022475"/>
    </source>
</evidence>
<dbReference type="Proteomes" id="UP000248349">
    <property type="component" value="Unassembled WGS sequence"/>
</dbReference>
<protein>
    <recommendedName>
        <fullName evidence="7">Phosphatidylglycerol lysyltransferase C-terminal domain-containing protein</fullName>
    </recommendedName>
</protein>
<dbReference type="GO" id="GO:0016755">
    <property type="term" value="F:aminoacyltransferase activity"/>
    <property type="evidence" value="ECO:0007669"/>
    <property type="project" value="TreeGrafter"/>
</dbReference>
<evidence type="ECO:0000256" key="4">
    <source>
        <dbReference type="ARBA" id="ARBA00022989"/>
    </source>
</evidence>
<evidence type="ECO:0000256" key="6">
    <source>
        <dbReference type="SAM" id="MobiDB-lite"/>
    </source>
</evidence>
<keyword evidence="2" id="KW-1003">Cell membrane</keyword>